<dbReference type="AlphaFoldDB" id="A0ABD5STF2"/>
<sequence length="356" mass="39161">MGNDRTVNRRSVLQRSVALVGSASVIGLAGCLGGNGGDVDPDDYPNGEVEMIVPFSTGGGFDEYTRLSEPYWEEELGGDFVTRNIEGGGGATGITQVYNAEPNGQTFSIYDSFQGTSQMIGRDVPFDITEMSYIGSITNTPGAFVVTEDADIDDWDDFINRIDEFNFATQGQGSYGHTAVGILSLYIDEIDGTDINYVHFNGTGEVIAGLERGEANVFYISTITSGVTVVKSLENASLFTVFETEDEIGGFLEEEGVETDYYSPELDVENIEEFNESAYDRRFFLGPPDVPEEILKIQRDGFQSFINDDGFQEEMRNSGRPIINPGGPDAVKEYVNNAFETLDQDDHREILESYMN</sequence>
<protein>
    <submittedName>
        <fullName evidence="1">Bug family tripartite tricarboxylate transporter substrate binding protein</fullName>
    </submittedName>
</protein>
<evidence type="ECO:0000313" key="2">
    <source>
        <dbReference type="Proteomes" id="UP001596383"/>
    </source>
</evidence>
<dbReference type="Proteomes" id="UP001596383">
    <property type="component" value="Unassembled WGS sequence"/>
</dbReference>
<organism evidence="1 2">
    <name type="scientific">Natrinema soli</name>
    <dbReference type="NCBI Taxonomy" id="1930624"/>
    <lineage>
        <taxon>Archaea</taxon>
        <taxon>Methanobacteriati</taxon>
        <taxon>Methanobacteriota</taxon>
        <taxon>Stenosarchaea group</taxon>
        <taxon>Halobacteria</taxon>
        <taxon>Halobacteriales</taxon>
        <taxon>Natrialbaceae</taxon>
        <taxon>Natrinema</taxon>
    </lineage>
</organism>
<dbReference type="InterPro" id="IPR042100">
    <property type="entry name" value="Bug_dom1"/>
</dbReference>
<dbReference type="Gene3D" id="3.40.190.150">
    <property type="entry name" value="Bordetella uptake gene, domain 1"/>
    <property type="match status" value="1"/>
</dbReference>
<dbReference type="Pfam" id="PF03401">
    <property type="entry name" value="TctC"/>
    <property type="match status" value="1"/>
</dbReference>
<proteinExistence type="predicted"/>
<evidence type="ECO:0000313" key="1">
    <source>
        <dbReference type="EMBL" id="MFC6768287.1"/>
    </source>
</evidence>
<comment type="caution">
    <text evidence="1">The sequence shown here is derived from an EMBL/GenBank/DDBJ whole genome shotgun (WGS) entry which is preliminary data.</text>
</comment>
<dbReference type="InterPro" id="IPR005064">
    <property type="entry name" value="BUG"/>
</dbReference>
<accession>A0ABD5STF2</accession>
<dbReference type="PANTHER" id="PTHR42928:SF5">
    <property type="entry name" value="BLR1237 PROTEIN"/>
    <property type="match status" value="1"/>
</dbReference>
<dbReference type="PROSITE" id="PS51257">
    <property type="entry name" value="PROKAR_LIPOPROTEIN"/>
    <property type="match status" value="1"/>
</dbReference>
<keyword evidence="2" id="KW-1185">Reference proteome</keyword>
<dbReference type="SUPFAM" id="SSF53850">
    <property type="entry name" value="Periplasmic binding protein-like II"/>
    <property type="match status" value="1"/>
</dbReference>
<dbReference type="RefSeq" id="WP_273741086.1">
    <property type="nucleotide sequence ID" value="NZ_JAQIVI010000521.1"/>
</dbReference>
<gene>
    <name evidence="1" type="ORF">ACFQE6_25775</name>
</gene>
<name>A0ABD5STF2_9EURY</name>
<dbReference type="PANTHER" id="PTHR42928">
    <property type="entry name" value="TRICARBOXYLATE-BINDING PROTEIN"/>
    <property type="match status" value="1"/>
</dbReference>
<reference evidence="1 2" key="1">
    <citation type="journal article" date="2019" name="Int. J. Syst. Evol. Microbiol.">
        <title>The Global Catalogue of Microorganisms (GCM) 10K type strain sequencing project: providing services to taxonomists for standard genome sequencing and annotation.</title>
        <authorList>
            <consortium name="The Broad Institute Genomics Platform"/>
            <consortium name="The Broad Institute Genome Sequencing Center for Infectious Disease"/>
            <person name="Wu L."/>
            <person name="Ma J."/>
        </authorList>
    </citation>
    <scope>NUCLEOTIDE SEQUENCE [LARGE SCALE GENOMIC DNA]</scope>
    <source>
        <strain evidence="1 2">LMG 29247</strain>
    </source>
</reference>
<dbReference type="Gene3D" id="3.40.190.10">
    <property type="entry name" value="Periplasmic binding protein-like II"/>
    <property type="match status" value="1"/>
</dbReference>
<dbReference type="EMBL" id="JBHSWV010000521">
    <property type="protein sequence ID" value="MFC6768287.1"/>
    <property type="molecule type" value="Genomic_DNA"/>
</dbReference>